<dbReference type="PANTHER" id="PTHR46889">
    <property type="entry name" value="TRANSPOSASE INSF FOR INSERTION SEQUENCE IS3B-RELATED"/>
    <property type="match status" value="1"/>
</dbReference>
<dbReference type="GO" id="GO:0015074">
    <property type="term" value="P:DNA integration"/>
    <property type="evidence" value="ECO:0007669"/>
    <property type="project" value="InterPro"/>
</dbReference>
<dbReference type="NCBIfam" id="NF033516">
    <property type="entry name" value="transpos_IS3"/>
    <property type="match status" value="1"/>
</dbReference>
<dbReference type="InterPro" id="IPR048020">
    <property type="entry name" value="Transpos_IS3"/>
</dbReference>
<keyword evidence="3" id="KW-1185">Reference proteome</keyword>
<dbReference type="InterPro" id="IPR036397">
    <property type="entry name" value="RNaseH_sf"/>
</dbReference>
<comment type="caution">
    <text evidence="2">The sequence shown here is derived from an EMBL/GenBank/DDBJ whole genome shotgun (WGS) entry which is preliminary data.</text>
</comment>
<dbReference type="SUPFAM" id="SSF53098">
    <property type="entry name" value="Ribonuclease H-like"/>
    <property type="match status" value="1"/>
</dbReference>
<gene>
    <name evidence="2" type="ORF">E2R66_21190</name>
</gene>
<organism evidence="2 3">
    <name type="scientific">Mucilaginibacter psychrotolerans</name>
    <dbReference type="NCBI Taxonomy" id="1524096"/>
    <lineage>
        <taxon>Bacteria</taxon>
        <taxon>Pseudomonadati</taxon>
        <taxon>Bacteroidota</taxon>
        <taxon>Sphingobacteriia</taxon>
        <taxon>Sphingobacteriales</taxon>
        <taxon>Sphingobacteriaceae</taxon>
        <taxon>Mucilaginibacter</taxon>
    </lineage>
</organism>
<dbReference type="Proteomes" id="UP000297540">
    <property type="component" value="Unassembled WGS sequence"/>
</dbReference>
<dbReference type="OrthoDB" id="9815231at2"/>
<reference evidence="2 3" key="1">
    <citation type="journal article" date="2017" name="Int. J. Syst. Evol. Microbiol.">
        <title>Mucilaginibacterpsychrotolerans sp. nov., isolated from peatlands.</title>
        <authorList>
            <person name="Deng Y."/>
            <person name="Shen L."/>
            <person name="Xu B."/>
            <person name="Liu Y."/>
            <person name="Gu Z."/>
            <person name="Liu H."/>
            <person name="Zhou Y."/>
        </authorList>
    </citation>
    <scope>NUCLEOTIDE SEQUENCE [LARGE SCALE GENOMIC DNA]</scope>
    <source>
        <strain evidence="2 3">NH7-4</strain>
    </source>
</reference>
<dbReference type="InterPro" id="IPR012337">
    <property type="entry name" value="RNaseH-like_sf"/>
</dbReference>
<evidence type="ECO:0000313" key="3">
    <source>
        <dbReference type="Proteomes" id="UP000297540"/>
    </source>
</evidence>
<dbReference type="PROSITE" id="PS50994">
    <property type="entry name" value="INTEGRASE"/>
    <property type="match status" value="1"/>
</dbReference>
<dbReference type="PANTHER" id="PTHR46889:SF5">
    <property type="entry name" value="INTEGRASE PROTEIN"/>
    <property type="match status" value="1"/>
</dbReference>
<dbReference type="Gene3D" id="3.30.420.10">
    <property type="entry name" value="Ribonuclease H-like superfamily/Ribonuclease H"/>
    <property type="match status" value="1"/>
</dbReference>
<dbReference type="EMBL" id="SOZE01000027">
    <property type="protein sequence ID" value="TFF34765.1"/>
    <property type="molecule type" value="Genomic_DNA"/>
</dbReference>
<name>A0A4Y8S824_9SPHI</name>
<protein>
    <submittedName>
        <fullName evidence="2">IS3 family transposase</fullName>
    </submittedName>
</protein>
<feature type="domain" description="Integrase catalytic" evidence="1">
    <location>
        <begin position="116"/>
        <end position="280"/>
    </location>
</feature>
<proteinExistence type="predicted"/>
<evidence type="ECO:0000313" key="2">
    <source>
        <dbReference type="EMBL" id="TFF34765.1"/>
    </source>
</evidence>
<evidence type="ECO:0000259" key="1">
    <source>
        <dbReference type="PROSITE" id="PS50994"/>
    </source>
</evidence>
<accession>A0A4Y8S824</accession>
<dbReference type="RefSeq" id="WP_133234505.1">
    <property type="nucleotide sequence ID" value="NZ_SOZE01000027.1"/>
</dbReference>
<dbReference type="InterPro" id="IPR001584">
    <property type="entry name" value="Integrase_cat-core"/>
</dbReference>
<dbReference type="GO" id="GO:0003676">
    <property type="term" value="F:nucleic acid binding"/>
    <property type="evidence" value="ECO:0007669"/>
    <property type="project" value="InterPro"/>
</dbReference>
<sequence>MKVEQALGGSLSRLCLLSGYSRQAYYKRRLLEEHVPLKEDLLVQQVIGYRELQPHIGGRKLYFLMGPFMKLHCLSIGRDGFFRMLGKYGLLNKRRRGKPQTTDSNHWMKKYPDLSKKLVPVRSEQVWVSDITYLELCNQDAYLSLITDAYSRKIVGFYVSESLAAEGCICALQMALDGRKGNEELMHHSDRGTQYCCNDYVKMLQDNGVNISMTQSGDPRDNAIAERVNGILKMELLKPSFTDLDDARAAVMQAVNIYNYLRPHSSISMLTPALVHTRKLKVKRCWKNYYKKKPGKEAVREG</sequence>
<dbReference type="Pfam" id="PF00665">
    <property type="entry name" value="rve"/>
    <property type="match status" value="1"/>
</dbReference>
<dbReference type="InterPro" id="IPR050900">
    <property type="entry name" value="Transposase_IS3/IS150/IS904"/>
</dbReference>
<dbReference type="AlphaFoldDB" id="A0A4Y8S824"/>